<proteinExistence type="predicted"/>
<dbReference type="EMBL" id="BQNB010017204">
    <property type="protein sequence ID" value="GJT60490.1"/>
    <property type="molecule type" value="Genomic_DNA"/>
</dbReference>
<organism evidence="2 3">
    <name type="scientific">Tanacetum coccineum</name>
    <dbReference type="NCBI Taxonomy" id="301880"/>
    <lineage>
        <taxon>Eukaryota</taxon>
        <taxon>Viridiplantae</taxon>
        <taxon>Streptophyta</taxon>
        <taxon>Embryophyta</taxon>
        <taxon>Tracheophyta</taxon>
        <taxon>Spermatophyta</taxon>
        <taxon>Magnoliopsida</taxon>
        <taxon>eudicotyledons</taxon>
        <taxon>Gunneridae</taxon>
        <taxon>Pentapetalae</taxon>
        <taxon>asterids</taxon>
        <taxon>campanulids</taxon>
        <taxon>Asterales</taxon>
        <taxon>Asteraceae</taxon>
        <taxon>Asteroideae</taxon>
        <taxon>Anthemideae</taxon>
        <taxon>Anthemidinae</taxon>
        <taxon>Tanacetum</taxon>
    </lineage>
</organism>
<feature type="region of interest" description="Disordered" evidence="1">
    <location>
        <begin position="93"/>
        <end position="136"/>
    </location>
</feature>
<protein>
    <submittedName>
        <fullName evidence="2">Uncharacterized protein</fullName>
    </submittedName>
</protein>
<comment type="caution">
    <text evidence="2">The sequence shown here is derived from an EMBL/GenBank/DDBJ whole genome shotgun (WGS) entry which is preliminary data.</text>
</comment>
<reference evidence="2" key="1">
    <citation type="journal article" date="2022" name="Int. J. Mol. Sci.">
        <title>Draft Genome of Tanacetum Coccineum: Genomic Comparison of Closely Related Tanacetum-Family Plants.</title>
        <authorList>
            <person name="Yamashiro T."/>
            <person name="Shiraishi A."/>
            <person name="Nakayama K."/>
            <person name="Satake H."/>
        </authorList>
    </citation>
    <scope>NUCLEOTIDE SEQUENCE</scope>
</reference>
<name>A0ABQ5FAZ2_9ASTR</name>
<feature type="compositionally biased region" description="Low complexity" evidence="1">
    <location>
        <begin position="21"/>
        <end position="35"/>
    </location>
</feature>
<gene>
    <name evidence="2" type="ORF">Tco_1004023</name>
</gene>
<accession>A0ABQ5FAZ2</accession>
<feature type="region of interest" description="Disordered" evidence="1">
    <location>
        <begin position="21"/>
        <end position="50"/>
    </location>
</feature>
<evidence type="ECO:0000313" key="2">
    <source>
        <dbReference type="EMBL" id="GJT60490.1"/>
    </source>
</evidence>
<dbReference type="Proteomes" id="UP001151760">
    <property type="component" value="Unassembled WGS sequence"/>
</dbReference>
<evidence type="ECO:0000256" key="1">
    <source>
        <dbReference type="SAM" id="MobiDB-lite"/>
    </source>
</evidence>
<reference evidence="2" key="2">
    <citation type="submission" date="2022-01" db="EMBL/GenBank/DDBJ databases">
        <authorList>
            <person name="Yamashiro T."/>
            <person name="Shiraishi A."/>
            <person name="Satake H."/>
            <person name="Nakayama K."/>
        </authorList>
    </citation>
    <scope>NUCLEOTIDE SEQUENCE</scope>
</reference>
<evidence type="ECO:0000313" key="3">
    <source>
        <dbReference type="Proteomes" id="UP001151760"/>
    </source>
</evidence>
<sequence length="136" mass="15442">MLAQTDHNKLLPEIEKIYKPTNNNLRTSSNTSRANQDNIPRINRGTGYNNQRVSNVAGARENVDQELEAHYLYMAQIQKATLDAADNFGPIFDGEPLPKVQNDDDNYNVFANDGEHPEQPKSVNDTYSYLKQDEQT</sequence>
<keyword evidence="3" id="KW-1185">Reference proteome</keyword>